<dbReference type="PROSITE" id="PS00218">
    <property type="entry name" value="AMINO_ACID_PERMEASE_1"/>
    <property type="match status" value="1"/>
</dbReference>
<feature type="transmembrane region" description="Helical" evidence="7">
    <location>
        <begin position="173"/>
        <end position="193"/>
    </location>
</feature>
<keyword evidence="9" id="KW-1185">Reference proteome</keyword>
<feature type="transmembrane region" description="Helical" evidence="7">
    <location>
        <begin position="49"/>
        <end position="69"/>
    </location>
</feature>
<keyword evidence="4 7" id="KW-1133">Transmembrane helix</keyword>
<gene>
    <name evidence="8" type="ORF">B0H66DRAFT_107645</name>
</gene>
<dbReference type="Pfam" id="PF13520">
    <property type="entry name" value="AA_permease_2"/>
    <property type="match status" value="1"/>
</dbReference>
<comment type="subcellular location">
    <subcellularLocation>
        <location evidence="1">Membrane</location>
        <topology evidence="1">Multi-pass membrane protein</topology>
    </subcellularLocation>
</comment>
<feature type="transmembrane region" description="Helical" evidence="7">
    <location>
        <begin position="386"/>
        <end position="406"/>
    </location>
</feature>
<protein>
    <submittedName>
        <fullName evidence="8">Amino acid/polyamine transporter I</fullName>
    </submittedName>
</protein>
<keyword evidence="5 7" id="KW-0472">Membrane</keyword>
<reference evidence="8" key="2">
    <citation type="submission" date="2023-06" db="EMBL/GenBank/DDBJ databases">
        <authorList>
            <consortium name="Lawrence Berkeley National Laboratory"/>
            <person name="Haridas S."/>
            <person name="Hensen N."/>
            <person name="Bonometti L."/>
            <person name="Westerberg I."/>
            <person name="Brannstrom I.O."/>
            <person name="Guillou S."/>
            <person name="Cros-Aarteil S."/>
            <person name="Calhoun S."/>
            <person name="Kuo A."/>
            <person name="Mondo S."/>
            <person name="Pangilinan J."/>
            <person name="Riley R."/>
            <person name="Labutti K."/>
            <person name="Andreopoulos B."/>
            <person name="Lipzen A."/>
            <person name="Chen C."/>
            <person name="Yanf M."/>
            <person name="Daum C."/>
            <person name="Ng V."/>
            <person name="Clum A."/>
            <person name="Steindorff A."/>
            <person name="Ohm R."/>
            <person name="Martin F."/>
            <person name="Silar P."/>
            <person name="Natvig D."/>
            <person name="Lalanne C."/>
            <person name="Gautier V."/>
            <person name="Ament-Velasquez S.L."/>
            <person name="Kruys A."/>
            <person name="Hutchinson M.I."/>
            <person name="Powell A.J."/>
            <person name="Barry K."/>
            <person name="Miller A.N."/>
            <person name="Grigoriev I.V."/>
            <person name="Debuchy R."/>
            <person name="Gladieux P."/>
            <person name="Thoren M.H."/>
            <person name="Johannesson H."/>
        </authorList>
    </citation>
    <scope>NUCLEOTIDE SEQUENCE</scope>
    <source>
        <strain evidence="8">CBS 118394</strain>
    </source>
</reference>
<accession>A0AAE0IH67</accession>
<evidence type="ECO:0000256" key="3">
    <source>
        <dbReference type="ARBA" id="ARBA00022692"/>
    </source>
</evidence>
<evidence type="ECO:0000256" key="2">
    <source>
        <dbReference type="ARBA" id="ARBA00022448"/>
    </source>
</evidence>
<proteinExistence type="predicted"/>
<keyword evidence="2" id="KW-0813">Transport</keyword>
<evidence type="ECO:0000256" key="7">
    <source>
        <dbReference type="SAM" id="Phobius"/>
    </source>
</evidence>
<feature type="transmembrane region" description="Helical" evidence="7">
    <location>
        <begin position="412"/>
        <end position="433"/>
    </location>
</feature>
<feature type="transmembrane region" description="Helical" evidence="7">
    <location>
        <begin position="81"/>
        <end position="104"/>
    </location>
</feature>
<organism evidence="8 9">
    <name type="scientific">Apodospora peruviana</name>
    <dbReference type="NCBI Taxonomy" id="516989"/>
    <lineage>
        <taxon>Eukaryota</taxon>
        <taxon>Fungi</taxon>
        <taxon>Dikarya</taxon>
        <taxon>Ascomycota</taxon>
        <taxon>Pezizomycotina</taxon>
        <taxon>Sordariomycetes</taxon>
        <taxon>Sordariomycetidae</taxon>
        <taxon>Sordariales</taxon>
        <taxon>Lasiosphaeriaceae</taxon>
        <taxon>Apodospora</taxon>
    </lineage>
</organism>
<dbReference type="PANTHER" id="PTHR45649:SF23">
    <property type="entry name" value="TRANSPORTER, PUTATIVE (EUROFUNG)-RELATED"/>
    <property type="match status" value="1"/>
</dbReference>
<name>A0AAE0IH67_9PEZI</name>
<evidence type="ECO:0000256" key="4">
    <source>
        <dbReference type="ARBA" id="ARBA00022989"/>
    </source>
</evidence>
<keyword evidence="3 7" id="KW-0812">Transmembrane</keyword>
<dbReference type="InterPro" id="IPR004840">
    <property type="entry name" value="Amino_acid_permease_CS"/>
</dbReference>
<dbReference type="GO" id="GO:0022857">
    <property type="term" value="F:transmembrane transporter activity"/>
    <property type="evidence" value="ECO:0007669"/>
    <property type="project" value="InterPro"/>
</dbReference>
<dbReference type="Proteomes" id="UP001283341">
    <property type="component" value="Unassembled WGS sequence"/>
</dbReference>
<evidence type="ECO:0000313" key="8">
    <source>
        <dbReference type="EMBL" id="KAK3324944.1"/>
    </source>
</evidence>
<comment type="caution">
    <text evidence="8">The sequence shown here is derived from an EMBL/GenBank/DDBJ whole genome shotgun (WGS) entry which is preliminary data.</text>
</comment>
<evidence type="ECO:0000256" key="5">
    <source>
        <dbReference type="ARBA" id="ARBA00023136"/>
    </source>
</evidence>
<feature type="transmembrane region" description="Helical" evidence="7">
    <location>
        <begin position="325"/>
        <end position="350"/>
    </location>
</feature>
<dbReference type="PANTHER" id="PTHR45649">
    <property type="entry name" value="AMINO-ACID PERMEASE BAT1"/>
    <property type="match status" value="1"/>
</dbReference>
<evidence type="ECO:0000256" key="6">
    <source>
        <dbReference type="SAM" id="MobiDB-lite"/>
    </source>
</evidence>
<feature type="transmembrane region" description="Helical" evidence="7">
    <location>
        <begin position="483"/>
        <end position="504"/>
    </location>
</feature>
<dbReference type="GO" id="GO:0016020">
    <property type="term" value="C:membrane"/>
    <property type="evidence" value="ECO:0007669"/>
    <property type="project" value="UniProtKB-SubCell"/>
</dbReference>
<reference evidence="8" key="1">
    <citation type="journal article" date="2023" name="Mol. Phylogenet. Evol.">
        <title>Genome-scale phylogeny and comparative genomics of the fungal order Sordariales.</title>
        <authorList>
            <person name="Hensen N."/>
            <person name="Bonometti L."/>
            <person name="Westerberg I."/>
            <person name="Brannstrom I.O."/>
            <person name="Guillou S."/>
            <person name="Cros-Aarteil S."/>
            <person name="Calhoun S."/>
            <person name="Haridas S."/>
            <person name="Kuo A."/>
            <person name="Mondo S."/>
            <person name="Pangilinan J."/>
            <person name="Riley R."/>
            <person name="LaButti K."/>
            <person name="Andreopoulos B."/>
            <person name="Lipzen A."/>
            <person name="Chen C."/>
            <person name="Yan M."/>
            <person name="Daum C."/>
            <person name="Ng V."/>
            <person name="Clum A."/>
            <person name="Steindorff A."/>
            <person name="Ohm R.A."/>
            <person name="Martin F."/>
            <person name="Silar P."/>
            <person name="Natvig D.O."/>
            <person name="Lalanne C."/>
            <person name="Gautier V."/>
            <person name="Ament-Velasquez S.L."/>
            <person name="Kruys A."/>
            <person name="Hutchinson M.I."/>
            <person name="Powell A.J."/>
            <person name="Barry K."/>
            <person name="Miller A.N."/>
            <person name="Grigoriev I.V."/>
            <person name="Debuchy R."/>
            <person name="Gladieux P."/>
            <person name="Hiltunen Thoren M."/>
            <person name="Johannesson H."/>
        </authorList>
    </citation>
    <scope>NUCLEOTIDE SEQUENCE</scope>
    <source>
        <strain evidence="8">CBS 118394</strain>
    </source>
</reference>
<feature type="transmembrane region" description="Helical" evidence="7">
    <location>
        <begin position="125"/>
        <end position="153"/>
    </location>
</feature>
<dbReference type="InterPro" id="IPR002293">
    <property type="entry name" value="AA/rel_permease1"/>
</dbReference>
<dbReference type="PIRSF" id="PIRSF006060">
    <property type="entry name" value="AA_transporter"/>
    <property type="match status" value="1"/>
</dbReference>
<sequence length="542" mass="58499">MSGHDAHPGQLRQPGDLIEGPNDSESADELLEALGYKAELVRTRSTWQVAFMSFVLASIPYGLATTLYYPLQGGGPVVVVWGWVLVSLIILCVAASLGEITSVYPTAGGVYYQTFMLAPSSFRRVAAYICGWCYVIGNITITLAVQFGTTLFFVACVNVFESEPGVGIWDAEVYQIFLTFVGVTLLCNAISIFGNKHLPLLDTFAVFWTFAGILAIMITILAVAKGGRRSGAFVFGDFEPTSGWPAGWSFCVGLLHAAYATSSTGMIISMCEEVQHPATQVPKAMVITIVINTIGGLFFLVPLMFVLPDLAETVALASGQPVPFIIKQAVGSSGAAIALLLPLMVLAILCGTACTTAASRCTWAFSRDGAIPGSKWWKQVHPKLDLPLNAMMLSLAIQLILGVIYFGSSAAFNAFSGIGVICLTLSYAAPIAVSMLERRAQVKEGKFYLGKLGWFCNWISIGWSLLAVPLFCMPAYIPVTALTVNYAPVVFVAFIAISGFWYYVWGRKNYRGPPTEHIGTGVVEHHQHQQPAYVPSSDNKKD</sequence>
<feature type="transmembrane region" description="Helical" evidence="7">
    <location>
        <begin position="284"/>
        <end position="305"/>
    </location>
</feature>
<feature type="transmembrane region" description="Helical" evidence="7">
    <location>
        <begin position="244"/>
        <end position="263"/>
    </location>
</feature>
<dbReference type="EMBL" id="JAUEDM010000002">
    <property type="protein sequence ID" value="KAK3324944.1"/>
    <property type="molecule type" value="Genomic_DNA"/>
</dbReference>
<feature type="transmembrane region" description="Helical" evidence="7">
    <location>
        <begin position="205"/>
        <end position="224"/>
    </location>
</feature>
<evidence type="ECO:0000256" key="1">
    <source>
        <dbReference type="ARBA" id="ARBA00004141"/>
    </source>
</evidence>
<feature type="region of interest" description="Disordered" evidence="6">
    <location>
        <begin position="1"/>
        <end position="22"/>
    </location>
</feature>
<evidence type="ECO:0000313" key="9">
    <source>
        <dbReference type="Proteomes" id="UP001283341"/>
    </source>
</evidence>
<feature type="transmembrane region" description="Helical" evidence="7">
    <location>
        <begin position="454"/>
        <end position="477"/>
    </location>
</feature>
<dbReference type="Gene3D" id="1.20.1740.10">
    <property type="entry name" value="Amino acid/polyamine transporter I"/>
    <property type="match status" value="1"/>
</dbReference>
<dbReference type="GO" id="GO:0006865">
    <property type="term" value="P:amino acid transport"/>
    <property type="evidence" value="ECO:0007669"/>
    <property type="project" value="InterPro"/>
</dbReference>
<dbReference type="AlphaFoldDB" id="A0AAE0IH67"/>